<dbReference type="GO" id="GO:0004721">
    <property type="term" value="F:phosphoprotein phosphatase activity"/>
    <property type="evidence" value="ECO:0007669"/>
    <property type="project" value="TreeGrafter"/>
</dbReference>
<keyword evidence="5" id="KW-0597">Phosphoprotein</keyword>
<evidence type="ECO:0000256" key="3">
    <source>
        <dbReference type="ARBA" id="ARBA00012438"/>
    </source>
</evidence>
<name>A0A9D1S6X1_9FIRM</name>
<evidence type="ECO:0000313" key="14">
    <source>
        <dbReference type="EMBL" id="HIU49504.1"/>
    </source>
</evidence>
<dbReference type="Gene3D" id="3.30.565.10">
    <property type="entry name" value="Histidine kinase-like ATPase, C-terminal domain"/>
    <property type="match status" value="1"/>
</dbReference>
<dbReference type="InterPro" id="IPR003661">
    <property type="entry name" value="HisK_dim/P_dom"/>
</dbReference>
<evidence type="ECO:0000259" key="13">
    <source>
        <dbReference type="PROSITE" id="PS50109"/>
    </source>
</evidence>
<dbReference type="InterPro" id="IPR050351">
    <property type="entry name" value="BphY/WalK/GraS-like"/>
</dbReference>
<evidence type="ECO:0000256" key="10">
    <source>
        <dbReference type="ARBA" id="ARBA00023012"/>
    </source>
</evidence>
<reference evidence="14" key="2">
    <citation type="journal article" date="2021" name="PeerJ">
        <title>Extensive microbial diversity within the chicken gut microbiome revealed by metagenomics and culture.</title>
        <authorList>
            <person name="Gilroy R."/>
            <person name="Ravi A."/>
            <person name="Getino M."/>
            <person name="Pursley I."/>
            <person name="Horton D.L."/>
            <person name="Alikhan N.F."/>
            <person name="Baker D."/>
            <person name="Gharbi K."/>
            <person name="Hall N."/>
            <person name="Watson M."/>
            <person name="Adriaenssens E.M."/>
            <person name="Foster-Nyarko E."/>
            <person name="Jarju S."/>
            <person name="Secka A."/>
            <person name="Antonio M."/>
            <person name="Oren A."/>
            <person name="Chaudhuri R.R."/>
            <person name="La Ragione R."/>
            <person name="Hildebrand F."/>
            <person name="Pallen M.J."/>
        </authorList>
    </citation>
    <scope>NUCLEOTIDE SEQUENCE</scope>
    <source>
        <strain evidence="14">ChiGjej1B1-1684</strain>
    </source>
</reference>
<protein>
    <recommendedName>
        <fullName evidence="3">histidine kinase</fullName>
        <ecNumber evidence="3">2.7.13.3</ecNumber>
    </recommendedName>
</protein>
<dbReference type="AlphaFoldDB" id="A0A9D1S6X1"/>
<dbReference type="PANTHER" id="PTHR45453:SF2">
    <property type="entry name" value="HISTIDINE KINASE"/>
    <property type="match status" value="1"/>
</dbReference>
<evidence type="ECO:0000256" key="11">
    <source>
        <dbReference type="ARBA" id="ARBA00023136"/>
    </source>
</evidence>
<dbReference type="Pfam" id="PF02518">
    <property type="entry name" value="HATPase_c"/>
    <property type="match status" value="1"/>
</dbReference>
<evidence type="ECO:0000256" key="6">
    <source>
        <dbReference type="ARBA" id="ARBA00022679"/>
    </source>
</evidence>
<keyword evidence="6" id="KW-0808">Transferase</keyword>
<keyword evidence="11 12" id="KW-0472">Membrane</keyword>
<gene>
    <name evidence="14" type="ORF">IAD22_00605</name>
</gene>
<dbReference type="InterPro" id="IPR004358">
    <property type="entry name" value="Sig_transdc_His_kin-like_C"/>
</dbReference>
<dbReference type="SUPFAM" id="SSF47384">
    <property type="entry name" value="Homodimeric domain of signal transducing histidine kinase"/>
    <property type="match status" value="1"/>
</dbReference>
<feature type="transmembrane region" description="Helical" evidence="12">
    <location>
        <begin position="38"/>
        <end position="55"/>
    </location>
</feature>
<dbReference type="PRINTS" id="PR00344">
    <property type="entry name" value="BCTRLSENSOR"/>
</dbReference>
<dbReference type="EMBL" id="DVNG01000007">
    <property type="protein sequence ID" value="HIU49504.1"/>
    <property type="molecule type" value="Genomic_DNA"/>
</dbReference>
<feature type="domain" description="Histidine kinase" evidence="13">
    <location>
        <begin position="124"/>
        <end position="325"/>
    </location>
</feature>
<dbReference type="Proteomes" id="UP000824118">
    <property type="component" value="Unassembled WGS sequence"/>
</dbReference>
<sequence length="330" mass="38400">MKFLISYLNYRKKVILVFLIFAVIFSVSFALYHLPLGAVLYPLALCLLVALIFVIRDFNSIRKTHKDLEKIKKLTVYGMEFLPEAKNEIEKDYGDVANILFEENKQIRLKMEERYNEMIDYYTMWAHQIKTPIAAMRLNLQNEDSDFSRRLTEDLQRIEQYVEMVLCYLRLDSNSSDYVIREYDIDSIVRQGIKKFASQFIRKKIKLDYRPSDLKIVTDEKWLLFVIEQVLSNSLKYTKQGSISVFVNDNQELCIKDTGIGIAPEDLPRIFENGYTGYNGRNDKKASGIGLYLCKRICKNLGHEITASSVLGKGTTIKINLNQKKIFISD</sequence>
<evidence type="ECO:0000256" key="12">
    <source>
        <dbReference type="SAM" id="Phobius"/>
    </source>
</evidence>
<comment type="subcellular location">
    <subcellularLocation>
        <location evidence="2">Cell membrane</location>
        <topology evidence="2">Multi-pass membrane protein</topology>
    </subcellularLocation>
</comment>
<evidence type="ECO:0000256" key="7">
    <source>
        <dbReference type="ARBA" id="ARBA00022692"/>
    </source>
</evidence>
<evidence type="ECO:0000256" key="2">
    <source>
        <dbReference type="ARBA" id="ARBA00004651"/>
    </source>
</evidence>
<comment type="caution">
    <text evidence="14">The sequence shown here is derived from an EMBL/GenBank/DDBJ whole genome shotgun (WGS) entry which is preliminary data.</text>
</comment>
<keyword evidence="10" id="KW-0902">Two-component regulatory system</keyword>
<keyword evidence="7 12" id="KW-0812">Transmembrane</keyword>
<dbReference type="InterPro" id="IPR005467">
    <property type="entry name" value="His_kinase_dom"/>
</dbReference>
<dbReference type="InterPro" id="IPR036097">
    <property type="entry name" value="HisK_dim/P_sf"/>
</dbReference>
<organism evidence="14 15">
    <name type="scientific">Candidatus Limousia pullorum</name>
    <dbReference type="NCBI Taxonomy" id="2840860"/>
    <lineage>
        <taxon>Bacteria</taxon>
        <taxon>Bacillati</taxon>
        <taxon>Bacillota</taxon>
        <taxon>Clostridia</taxon>
        <taxon>Eubacteriales</taxon>
        <taxon>Oscillospiraceae</taxon>
        <taxon>Oscillospiraceae incertae sedis</taxon>
        <taxon>Candidatus Limousia</taxon>
    </lineage>
</organism>
<comment type="catalytic activity">
    <reaction evidence="1">
        <text>ATP + protein L-histidine = ADP + protein N-phospho-L-histidine.</text>
        <dbReference type="EC" id="2.7.13.3"/>
    </reaction>
</comment>
<dbReference type="CDD" id="cd00082">
    <property type="entry name" value="HisKA"/>
    <property type="match status" value="1"/>
</dbReference>
<proteinExistence type="predicted"/>
<evidence type="ECO:0000256" key="8">
    <source>
        <dbReference type="ARBA" id="ARBA00022777"/>
    </source>
</evidence>
<evidence type="ECO:0000256" key="9">
    <source>
        <dbReference type="ARBA" id="ARBA00022989"/>
    </source>
</evidence>
<keyword evidence="8 14" id="KW-0418">Kinase</keyword>
<dbReference type="PANTHER" id="PTHR45453">
    <property type="entry name" value="PHOSPHATE REGULON SENSOR PROTEIN PHOR"/>
    <property type="match status" value="1"/>
</dbReference>
<dbReference type="GO" id="GO:0000155">
    <property type="term" value="F:phosphorelay sensor kinase activity"/>
    <property type="evidence" value="ECO:0007669"/>
    <property type="project" value="InterPro"/>
</dbReference>
<dbReference type="SUPFAM" id="SSF55874">
    <property type="entry name" value="ATPase domain of HSP90 chaperone/DNA topoisomerase II/histidine kinase"/>
    <property type="match status" value="1"/>
</dbReference>
<dbReference type="EC" id="2.7.13.3" evidence="3"/>
<evidence type="ECO:0000313" key="15">
    <source>
        <dbReference type="Proteomes" id="UP000824118"/>
    </source>
</evidence>
<dbReference type="GO" id="GO:0005886">
    <property type="term" value="C:plasma membrane"/>
    <property type="evidence" value="ECO:0007669"/>
    <property type="project" value="UniProtKB-SubCell"/>
</dbReference>
<dbReference type="SMART" id="SM00387">
    <property type="entry name" value="HATPase_c"/>
    <property type="match status" value="1"/>
</dbReference>
<evidence type="ECO:0000256" key="4">
    <source>
        <dbReference type="ARBA" id="ARBA00022475"/>
    </source>
</evidence>
<evidence type="ECO:0000256" key="5">
    <source>
        <dbReference type="ARBA" id="ARBA00022553"/>
    </source>
</evidence>
<feature type="transmembrane region" description="Helical" evidence="12">
    <location>
        <begin position="14"/>
        <end position="32"/>
    </location>
</feature>
<accession>A0A9D1S6X1</accession>
<evidence type="ECO:0000256" key="1">
    <source>
        <dbReference type="ARBA" id="ARBA00000085"/>
    </source>
</evidence>
<reference evidence="14" key="1">
    <citation type="submission" date="2020-10" db="EMBL/GenBank/DDBJ databases">
        <authorList>
            <person name="Gilroy R."/>
        </authorList>
    </citation>
    <scope>NUCLEOTIDE SEQUENCE</scope>
    <source>
        <strain evidence="14">ChiGjej1B1-1684</strain>
    </source>
</reference>
<dbReference type="GO" id="GO:0016036">
    <property type="term" value="P:cellular response to phosphate starvation"/>
    <property type="evidence" value="ECO:0007669"/>
    <property type="project" value="TreeGrafter"/>
</dbReference>
<keyword evidence="4" id="KW-1003">Cell membrane</keyword>
<dbReference type="InterPro" id="IPR036890">
    <property type="entry name" value="HATPase_C_sf"/>
</dbReference>
<dbReference type="InterPro" id="IPR003594">
    <property type="entry name" value="HATPase_dom"/>
</dbReference>
<keyword evidence="9 12" id="KW-1133">Transmembrane helix</keyword>
<dbReference type="PROSITE" id="PS50109">
    <property type="entry name" value="HIS_KIN"/>
    <property type="match status" value="1"/>
</dbReference>